<dbReference type="EMBL" id="VSSQ01010513">
    <property type="protein sequence ID" value="MPM44532.1"/>
    <property type="molecule type" value="Genomic_DNA"/>
</dbReference>
<evidence type="ECO:0000256" key="1">
    <source>
        <dbReference type="SAM" id="MobiDB-lite"/>
    </source>
</evidence>
<name>A0A644ZUJ8_9ZZZZ</name>
<gene>
    <name evidence="2" type="ORF">SDC9_91210</name>
</gene>
<organism evidence="2">
    <name type="scientific">bioreactor metagenome</name>
    <dbReference type="NCBI Taxonomy" id="1076179"/>
    <lineage>
        <taxon>unclassified sequences</taxon>
        <taxon>metagenomes</taxon>
        <taxon>ecological metagenomes</taxon>
    </lineage>
</organism>
<feature type="compositionally biased region" description="Basic and acidic residues" evidence="1">
    <location>
        <begin position="55"/>
        <end position="92"/>
    </location>
</feature>
<sequence>MPPLRVVGNAIQAQRAAGQRFRVEDSDAHHLAERERSHCQVHARKSQRGLAEEVGNDHWQRDARKQRHGEGRLVVHREDGRRISAQAHEGRVRQRQHAARQGDVDGQRQQGVDAQGQHQVAVDLPEILKGFHVALAPRPCVPVCGRAGPGA</sequence>
<accession>A0A644ZUJ8</accession>
<proteinExistence type="predicted"/>
<protein>
    <submittedName>
        <fullName evidence="2">Uncharacterized protein</fullName>
    </submittedName>
</protein>
<comment type="caution">
    <text evidence="2">The sequence shown here is derived from an EMBL/GenBank/DDBJ whole genome shotgun (WGS) entry which is preliminary data.</text>
</comment>
<dbReference type="AlphaFoldDB" id="A0A644ZUJ8"/>
<reference evidence="2" key="1">
    <citation type="submission" date="2019-08" db="EMBL/GenBank/DDBJ databases">
        <authorList>
            <person name="Kucharzyk K."/>
            <person name="Murdoch R.W."/>
            <person name="Higgins S."/>
            <person name="Loffler F."/>
        </authorList>
    </citation>
    <scope>NUCLEOTIDE SEQUENCE</scope>
</reference>
<feature type="region of interest" description="Disordered" evidence="1">
    <location>
        <begin position="18"/>
        <end position="118"/>
    </location>
</feature>
<evidence type="ECO:0000313" key="2">
    <source>
        <dbReference type="EMBL" id="MPM44532.1"/>
    </source>
</evidence>
<feature type="compositionally biased region" description="Basic and acidic residues" evidence="1">
    <location>
        <begin position="21"/>
        <end position="38"/>
    </location>
</feature>
<feature type="compositionally biased region" description="Low complexity" evidence="1">
    <location>
        <begin position="107"/>
        <end position="118"/>
    </location>
</feature>